<evidence type="ECO:0000256" key="1">
    <source>
        <dbReference type="SAM" id="MobiDB-lite"/>
    </source>
</evidence>
<evidence type="ECO:0000313" key="2">
    <source>
        <dbReference type="EMBL" id="MBW0485623.1"/>
    </source>
</evidence>
<keyword evidence="3" id="KW-1185">Reference proteome</keyword>
<name>A0A9Q3CMK2_9BASI</name>
<sequence>MGGEAPSRKEGRGPRRSRSFSGVVGTFTGTSRTTLKGPGEVDAEEEEDPVEEEESDSTEASPTLVRAFQGTGGPTLAQSNQTSSNQSEPSSLAIIPQMSQIIANIKDTSSSEASRPPAFKTTSMKAPYCFEGTQPFKVTSFIKSCQLIFHNDKENIFNTERKFFMTLHLLLEGVQNALSLIFPISPIKTQHTSSIIGTYLNCKPLLHLEIQVR</sequence>
<dbReference type="Proteomes" id="UP000765509">
    <property type="component" value="Unassembled WGS sequence"/>
</dbReference>
<organism evidence="2 3">
    <name type="scientific">Austropuccinia psidii MF-1</name>
    <dbReference type="NCBI Taxonomy" id="1389203"/>
    <lineage>
        <taxon>Eukaryota</taxon>
        <taxon>Fungi</taxon>
        <taxon>Dikarya</taxon>
        <taxon>Basidiomycota</taxon>
        <taxon>Pucciniomycotina</taxon>
        <taxon>Pucciniomycetes</taxon>
        <taxon>Pucciniales</taxon>
        <taxon>Sphaerophragmiaceae</taxon>
        <taxon>Austropuccinia</taxon>
    </lineage>
</organism>
<dbReference type="AlphaFoldDB" id="A0A9Q3CMK2"/>
<feature type="compositionally biased region" description="Basic and acidic residues" evidence="1">
    <location>
        <begin position="1"/>
        <end position="13"/>
    </location>
</feature>
<gene>
    <name evidence="2" type="ORF">O181_025338</name>
</gene>
<feature type="compositionally biased region" description="Polar residues" evidence="1">
    <location>
        <begin position="76"/>
        <end position="90"/>
    </location>
</feature>
<feature type="region of interest" description="Disordered" evidence="1">
    <location>
        <begin position="1"/>
        <end position="91"/>
    </location>
</feature>
<feature type="compositionally biased region" description="Acidic residues" evidence="1">
    <location>
        <begin position="41"/>
        <end position="57"/>
    </location>
</feature>
<reference evidence="2" key="1">
    <citation type="submission" date="2021-03" db="EMBL/GenBank/DDBJ databases">
        <title>Draft genome sequence of rust myrtle Austropuccinia psidii MF-1, a brazilian biotype.</title>
        <authorList>
            <person name="Quecine M.C."/>
            <person name="Pachon D.M.R."/>
            <person name="Bonatelli M.L."/>
            <person name="Correr F.H."/>
            <person name="Franceschini L.M."/>
            <person name="Leite T.F."/>
            <person name="Margarido G.R.A."/>
            <person name="Almeida C.A."/>
            <person name="Ferrarezi J.A."/>
            <person name="Labate C.A."/>
        </authorList>
    </citation>
    <scope>NUCLEOTIDE SEQUENCE</scope>
    <source>
        <strain evidence="2">MF-1</strain>
    </source>
</reference>
<comment type="caution">
    <text evidence="2">The sequence shown here is derived from an EMBL/GenBank/DDBJ whole genome shotgun (WGS) entry which is preliminary data.</text>
</comment>
<dbReference type="EMBL" id="AVOT02008252">
    <property type="protein sequence ID" value="MBW0485623.1"/>
    <property type="molecule type" value="Genomic_DNA"/>
</dbReference>
<protein>
    <submittedName>
        <fullName evidence="2">Uncharacterized protein</fullName>
    </submittedName>
</protein>
<proteinExistence type="predicted"/>
<accession>A0A9Q3CMK2</accession>
<evidence type="ECO:0000313" key="3">
    <source>
        <dbReference type="Proteomes" id="UP000765509"/>
    </source>
</evidence>